<dbReference type="EMBL" id="KN824828">
    <property type="protein sequence ID" value="KIL00726.1"/>
    <property type="molecule type" value="Genomic_DNA"/>
</dbReference>
<dbReference type="Proteomes" id="UP000054538">
    <property type="component" value="Unassembled WGS sequence"/>
</dbReference>
<evidence type="ECO:0000313" key="2">
    <source>
        <dbReference type="Proteomes" id="UP000054538"/>
    </source>
</evidence>
<dbReference type="HOGENOM" id="CLU_2638801_0_0_1"/>
<evidence type="ECO:0000313" key="1">
    <source>
        <dbReference type="EMBL" id="KIL00726.1"/>
    </source>
</evidence>
<reference evidence="1 2" key="1">
    <citation type="submission" date="2014-04" db="EMBL/GenBank/DDBJ databases">
        <authorList>
            <consortium name="DOE Joint Genome Institute"/>
            <person name="Kuo A."/>
            <person name="Kohler A."/>
            <person name="Jargeat P."/>
            <person name="Nagy L.G."/>
            <person name="Floudas D."/>
            <person name="Copeland A."/>
            <person name="Barry K.W."/>
            <person name="Cichocki N."/>
            <person name="Veneault-Fourrey C."/>
            <person name="LaButti K."/>
            <person name="Lindquist E.A."/>
            <person name="Lipzen A."/>
            <person name="Lundell T."/>
            <person name="Morin E."/>
            <person name="Murat C."/>
            <person name="Sun H."/>
            <person name="Tunlid A."/>
            <person name="Henrissat B."/>
            <person name="Grigoriev I.V."/>
            <person name="Hibbett D.S."/>
            <person name="Martin F."/>
            <person name="Nordberg H.P."/>
            <person name="Cantor M.N."/>
            <person name="Hua S.X."/>
        </authorList>
    </citation>
    <scope>NUCLEOTIDE SEQUENCE [LARGE SCALE GENOMIC DNA]</scope>
    <source>
        <strain evidence="1 2">Ve08.2h10</strain>
    </source>
</reference>
<gene>
    <name evidence="1" type="ORF">PAXRUDRAFT_645738</name>
</gene>
<reference evidence="2" key="2">
    <citation type="submission" date="2015-01" db="EMBL/GenBank/DDBJ databases">
        <title>Evolutionary Origins and Diversification of the Mycorrhizal Mutualists.</title>
        <authorList>
            <consortium name="DOE Joint Genome Institute"/>
            <consortium name="Mycorrhizal Genomics Consortium"/>
            <person name="Kohler A."/>
            <person name="Kuo A."/>
            <person name="Nagy L.G."/>
            <person name="Floudas D."/>
            <person name="Copeland A."/>
            <person name="Barry K.W."/>
            <person name="Cichocki N."/>
            <person name="Veneault-Fourrey C."/>
            <person name="LaButti K."/>
            <person name="Lindquist E.A."/>
            <person name="Lipzen A."/>
            <person name="Lundell T."/>
            <person name="Morin E."/>
            <person name="Murat C."/>
            <person name="Riley R."/>
            <person name="Ohm R."/>
            <person name="Sun H."/>
            <person name="Tunlid A."/>
            <person name="Henrissat B."/>
            <person name="Grigoriev I.V."/>
            <person name="Hibbett D.S."/>
            <person name="Martin F."/>
        </authorList>
    </citation>
    <scope>NUCLEOTIDE SEQUENCE [LARGE SCALE GENOMIC DNA]</scope>
    <source>
        <strain evidence="2">Ve08.2h10</strain>
    </source>
</reference>
<dbReference type="InParanoid" id="A0A0D0ED94"/>
<organism evidence="1 2">
    <name type="scientific">Paxillus rubicundulus Ve08.2h10</name>
    <dbReference type="NCBI Taxonomy" id="930991"/>
    <lineage>
        <taxon>Eukaryota</taxon>
        <taxon>Fungi</taxon>
        <taxon>Dikarya</taxon>
        <taxon>Basidiomycota</taxon>
        <taxon>Agaricomycotina</taxon>
        <taxon>Agaricomycetes</taxon>
        <taxon>Agaricomycetidae</taxon>
        <taxon>Boletales</taxon>
        <taxon>Paxilineae</taxon>
        <taxon>Paxillaceae</taxon>
        <taxon>Paxillus</taxon>
    </lineage>
</organism>
<accession>A0A0D0ED94</accession>
<keyword evidence="2" id="KW-1185">Reference proteome</keyword>
<sequence>MTSAPWVSHPSPANGNKMHSWPSLFLYSPSWGQRIENKGGWRCWSSRQNPNNQPTFILTIVELLYLTVVHGRLHRVG</sequence>
<protein>
    <submittedName>
        <fullName evidence="1">Uncharacterized protein</fullName>
    </submittedName>
</protein>
<proteinExistence type="predicted"/>
<dbReference type="AlphaFoldDB" id="A0A0D0ED94"/>
<name>A0A0D0ED94_9AGAM</name>